<evidence type="ECO:0000313" key="4">
    <source>
        <dbReference type="Proteomes" id="UP000311382"/>
    </source>
</evidence>
<dbReference type="Pfam" id="PF00657">
    <property type="entry name" value="Lipase_GDSL"/>
    <property type="match status" value="1"/>
</dbReference>
<gene>
    <name evidence="3" type="ORF">DMC30DRAFT_414927</name>
</gene>
<dbReference type="AlphaFoldDB" id="A0A5C5G0N2"/>
<reference evidence="3 4" key="1">
    <citation type="submission" date="2019-03" db="EMBL/GenBank/DDBJ databases">
        <title>Rhodosporidium diobovatum UCD-FST 08-225 genome sequencing, assembly, and annotation.</title>
        <authorList>
            <person name="Fakankun I.U."/>
            <person name="Fristensky B."/>
            <person name="Levin D.B."/>
        </authorList>
    </citation>
    <scope>NUCLEOTIDE SEQUENCE [LARGE SCALE GENOMIC DNA]</scope>
    <source>
        <strain evidence="3 4">UCD-FST 08-225</strain>
    </source>
</reference>
<dbReference type="PANTHER" id="PTHR22835:SF659">
    <property type="entry name" value="GDSL LIPASE_ACYLHYDROLASE, PUTATIVE (AFU_ORTHOLOGUE AFUA_2G00510)-RELATED"/>
    <property type="match status" value="1"/>
</dbReference>
<dbReference type="OrthoDB" id="1600564at2759"/>
<comment type="similarity">
    <text evidence="1">Belongs to the 'GDSL' lipolytic enzyme family.</text>
</comment>
<dbReference type="InterPro" id="IPR036514">
    <property type="entry name" value="SGNH_hydro_sf"/>
</dbReference>
<feature type="signal peptide" evidence="2">
    <location>
        <begin position="1"/>
        <end position="22"/>
    </location>
</feature>
<dbReference type="GO" id="GO:0016788">
    <property type="term" value="F:hydrolase activity, acting on ester bonds"/>
    <property type="evidence" value="ECO:0007669"/>
    <property type="project" value="InterPro"/>
</dbReference>
<dbReference type="PANTHER" id="PTHR22835">
    <property type="entry name" value="ZINC FINGER FYVE DOMAIN CONTAINING PROTEIN"/>
    <property type="match status" value="1"/>
</dbReference>
<dbReference type="EMBL" id="SOZI01000022">
    <property type="protein sequence ID" value="TNY22643.1"/>
    <property type="molecule type" value="Genomic_DNA"/>
</dbReference>
<name>A0A5C5G0N2_9BASI</name>
<keyword evidence="4" id="KW-1185">Reference proteome</keyword>
<dbReference type="Proteomes" id="UP000311382">
    <property type="component" value="Unassembled WGS sequence"/>
</dbReference>
<feature type="chain" id="PRO_5022924472" evidence="2">
    <location>
        <begin position="23"/>
        <end position="383"/>
    </location>
</feature>
<protein>
    <submittedName>
        <fullName evidence="3">Uncharacterized protein</fullName>
    </submittedName>
</protein>
<evidence type="ECO:0000256" key="2">
    <source>
        <dbReference type="SAM" id="SignalP"/>
    </source>
</evidence>
<proteinExistence type="inferred from homology"/>
<keyword evidence="2" id="KW-0732">Signal</keyword>
<comment type="caution">
    <text evidence="3">The sequence shown here is derived from an EMBL/GenBank/DDBJ whole genome shotgun (WGS) entry which is preliminary data.</text>
</comment>
<organism evidence="3 4">
    <name type="scientific">Rhodotorula diobovata</name>
    <dbReference type="NCBI Taxonomy" id="5288"/>
    <lineage>
        <taxon>Eukaryota</taxon>
        <taxon>Fungi</taxon>
        <taxon>Dikarya</taxon>
        <taxon>Basidiomycota</taxon>
        <taxon>Pucciniomycotina</taxon>
        <taxon>Microbotryomycetes</taxon>
        <taxon>Sporidiobolales</taxon>
        <taxon>Sporidiobolaceae</taxon>
        <taxon>Rhodotorula</taxon>
    </lineage>
</organism>
<accession>A0A5C5G0N2</accession>
<dbReference type="InterPro" id="IPR001087">
    <property type="entry name" value="GDSL"/>
</dbReference>
<evidence type="ECO:0000313" key="3">
    <source>
        <dbReference type="EMBL" id="TNY22643.1"/>
    </source>
</evidence>
<dbReference type="STRING" id="5288.A0A5C5G0N2"/>
<sequence>MHLSLVTLVLALVAASAAPALASHESTPHSATLTKRAPGFQRRVRRSAGIGLEARAETLDERALVIPNVKKRTSAKTYSALVAIGASYTDNAHSRASKYAGSLRDYHPYSKWEGRYSNGKVAVEYMAEAGLKKASGGLELLDYAYGGSVIENQLSGTGASWPAAKDQAAAFLSDLKAGKVSTPSSRTLVYANSGINVVTQLWNNALGQGLTSSAMAKAKAGITANTEAYAAALRSINTSSDVKKKLKGGVDFLVVGIPALEIVPMVGWQVPSSYSSDKRARALAFVKTLTEQFNDELRAFAAALKTENKNGSAMFYDLASLWYSIDASPKAYGITKGTSTCYNSTTGGVCTDPSSYLYFDTLHPVTSVHKLMAEKMTLLVSRQ</sequence>
<evidence type="ECO:0000256" key="1">
    <source>
        <dbReference type="ARBA" id="ARBA00008668"/>
    </source>
</evidence>
<dbReference type="Gene3D" id="3.40.50.1110">
    <property type="entry name" value="SGNH hydrolase"/>
    <property type="match status" value="1"/>
</dbReference>